<accession>A0A067PPF8</accession>
<dbReference type="SUPFAM" id="SSF50630">
    <property type="entry name" value="Acid proteases"/>
    <property type="match status" value="1"/>
</dbReference>
<reference evidence="7" key="1">
    <citation type="journal article" date="2014" name="Proc. Natl. Acad. Sci. U.S.A.">
        <title>Extensive sampling of basidiomycete genomes demonstrates inadequacy of the white-rot/brown-rot paradigm for wood decay fungi.</title>
        <authorList>
            <person name="Riley R."/>
            <person name="Salamov A.A."/>
            <person name="Brown D.W."/>
            <person name="Nagy L.G."/>
            <person name="Floudas D."/>
            <person name="Held B.W."/>
            <person name="Levasseur A."/>
            <person name="Lombard V."/>
            <person name="Morin E."/>
            <person name="Otillar R."/>
            <person name="Lindquist E.A."/>
            <person name="Sun H."/>
            <person name="LaButti K.M."/>
            <person name="Schmutz J."/>
            <person name="Jabbour D."/>
            <person name="Luo H."/>
            <person name="Baker S.E."/>
            <person name="Pisabarro A.G."/>
            <person name="Walton J.D."/>
            <person name="Blanchette R.A."/>
            <person name="Henrissat B."/>
            <person name="Martin F."/>
            <person name="Cullen D."/>
            <person name="Hibbett D.S."/>
            <person name="Grigoriev I.V."/>
        </authorList>
    </citation>
    <scope>NUCLEOTIDE SEQUENCE [LARGE SCALE GENOMIC DNA]</scope>
    <source>
        <strain evidence="7">MUCL 33604</strain>
    </source>
</reference>
<gene>
    <name evidence="6" type="ORF">JAAARDRAFT_36181</name>
</gene>
<dbReference type="PANTHER" id="PTHR47966">
    <property type="entry name" value="BETA-SITE APP-CLEAVING ENZYME, ISOFORM A-RELATED"/>
    <property type="match status" value="1"/>
</dbReference>
<name>A0A067PPF8_9AGAM</name>
<keyword evidence="4" id="KW-0732">Signal</keyword>
<feature type="active site" evidence="2">
    <location>
        <position position="260"/>
    </location>
</feature>
<evidence type="ECO:0000256" key="1">
    <source>
        <dbReference type="ARBA" id="ARBA00007447"/>
    </source>
</evidence>
<dbReference type="GO" id="GO:0004190">
    <property type="term" value="F:aspartic-type endopeptidase activity"/>
    <property type="evidence" value="ECO:0007669"/>
    <property type="project" value="InterPro"/>
</dbReference>
<comment type="similarity">
    <text evidence="1">Belongs to the peptidase A1 family.</text>
</comment>
<feature type="domain" description="Peptidase A1" evidence="5">
    <location>
        <begin position="47"/>
        <end position="371"/>
    </location>
</feature>
<sequence length="410" mass="42952">MRSTFASLILSLVAVSSAYRLPFRRGSSHSTSFNFTNVNAADNRDIYVGTIYVGGQPYEVQLDTGSSDLWLDTEGVTLSGFTNTSVTGYIGYGDGTVATGPILVGSVDFGNFTVSKQAFISAPGSNATTSGDTGLLGVGPPALSNILTVLELENSSYSGASFIDNIFMTYPKEPNFITFQLSRDPELAVTSGGVFTIGEVGSGLKAVQKAPELKVVEVNNAIPYWTTPMDGMVVNGKNYSGHSVFNSSLVGSSQTLALLDTGNSLGSLPTYYANALYGSIPGANLTNGTWVVPCGGKVNVSFVFGGQTFPVHPLDVAYVAGTDDNGNAMCVGAFSGADVTTDSPNDVALGDSFLRNVYSLYDYGKWVTAGSTAPFIQLLSTTDPAKAWAEFDSLNTVRINAYLAIYGKGG</sequence>
<dbReference type="AlphaFoldDB" id="A0A067PPF8"/>
<dbReference type="Gene3D" id="2.40.70.10">
    <property type="entry name" value="Acid Proteases"/>
    <property type="match status" value="2"/>
</dbReference>
<evidence type="ECO:0000256" key="3">
    <source>
        <dbReference type="PIRSR" id="PIRSR601461-2"/>
    </source>
</evidence>
<dbReference type="InterPro" id="IPR021109">
    <property type="entry name" value="Peptidase_aspartic_dom_sf"/>
</dbReference>
<dbReference type="InParanoid" id="A0A067PPF8"/>
<evidence type="ECO:0000259" key="5">
    <source>
        <dbReference type="PROSITE" id="PS51767"/>
    </source>
</evidence>
<feature type="chain" id="PRO_5001646898" description="Peptidase A1 domain-containing protein" evidence="4">
    <location>
        <begin position="19"/>
        <end position="410"/>
    </location>
</feature>
<dbReference type="CDD" id="cd05471">
    <property type="entry name" value="pepsin_like"/>
    <property type="match status" value="1"/>
</dbReference>
<dbReference type="Pfam" id="PF00026">
    <property type="entry name" value="Asp"/>
    <property type="match status" value="1"/>
</dbReference>
<feature type="signal peptide" evidence="4">
    <location>
        <begin position="1"/>
        <end position="18"/>
    </location>
</feature>
<feature type="disulfide bond" evidence="3">
    <location>
        <begin position="294"/>
        <end position="330"/>
    </location>
</feature>
<feature type="active site" evidence="2">
    <location>
        <position position="63"/>
    </location>
</feature>
<keyword evidence="7" id="KW-1185">Reference proteome</keyword>
<dbReference type="InterPro" id="IPR001461">
    <property type="entry name" value="Aspartic_peptidase_A1"/>
</dbReference>
<evidence type="ECO:0000256" key="4">
    <source>
        <dbReference type="SAM" id="SignalP"/>
    </source>
</evidence>
<dbReference type="HOGENOM" id="CLU_013253_8_2_1"/>
<protein>
    <recommendedName>
        <fullName evidence="5">Peptidase A1 domain-containing protein</fullName>
    </recommendedName>
</protein>
<proteinExistence type="inferred from homology"/>
<dbReference type="FunCoup" id="A0A067PPF8">
    <property type="interactions" value="50"/>
</dbReference>
<dbReference type="PRINTS" id="PR00792">
    <property type="entry name" value="PEPSIN"/>
</dbReference>
<keyword evidence="3" id="KW-1015">Disulfide bond</keyword>
<organism evidence="6 7">
    <name type="scientific">Jaapia argillacea MUCL 33604</name>
    <dbReference type="NCBI Taxonomy" id="933084"/>
    <lineage>
        <taxon>Eukaryota</taxon>
        <taxon>Fungi</taxon>
        <taxon>Dikarya</taxon>
        <taxon>Basidiomycota</taxon>
        <taxon>Agaricomycotina</taxon>
        <taxon>Agaricomycetes</taxon>
        <taxon>Agaricomycetidae</taxon>
        <taxon>Jaapiales</taxon>
        <taxon>Jaapiaceae</taxon>
        <taxon>Jaapia</taxon>
    </lineage>
</organism>
<dbReference type="InterPro" id="IPR034164">
    <property type="entry name" value="Pepsin-like_dom"/>
</dbReference>
<dbReference type="Proteomes" id="UP000027265">
    <property type="component" value="Unassembled WGS sequence"/>
</dbReference>
<evidence type="ECO:0000313" key="6">
    <source>
        <dbReference type="EMBL" id="KDQ56688.1"/>
    </source>
</evidence>
<dbReference type="GO" id="GO:0006508">
    <property type="term" value="P:proteolysis"/>
    <property type="evidence" value="ECO:0007669"/>
    <property type="project" value="InterPro"/>
</dbReference>
<dbReference type="EMBL" id="KL197721">
    <property type="protein sequence ID" value="KDQ56688.1"/>
    <property type="molecule type" value="Genomic_DNA"/>
</dbReference>
<dbReference type="OrthoDB" id="771136at2759"/>
<dbReference type="PROSITE" id="PS51767">
    <property type="entry name" value="PEPTIDASE_A1"/>
    <property type="match status" value="1"/>
</dbReference>
<dbReference type="InterPro" id="IPR033121">
    <property type="entry name" value="PEPTIDASE_A1"/>
</dbReference>
<evidence type="ECO:0000256" key="2">
    <source>
        <dbReference type="PIRSR" id="PIRSR601461-1"/>
    </source>
</evidence>
<evidence type="ECO:0000313" key="7">
    <source>
        <dbReference type="Proteomes" id="UP000027265"/>
    </source>
</evidence>
<dbReference type="PANTHER" id="PTHR47966:SF51">
    <property type="entry name" value="BETA-SITE APP-CLEAVING ENZYME, ISOFORM A-RELATED"/>
    <property type="match status" value="1"/>
</dbReference>